<dbReference type="OrthoDB" id="3813791at2"/>
<dbReference type="STRING" id="1271860.SAMN05216174_10872"/>
<gene>
    <name evidence="3" type="ORF">SAMN05216174_10872</name>
</gene>
<dbReference type="AlphaFoldDB" id="A0A1G6SN00"/>
<name>A0A1G6SN00_9PSEU</name>
<evidence type="ECO:0000313" key="4">
    <source>
        <dbReference type="Proteomes" id="UP000199501"/>
    </source>
</evidence>
<dbReference type="GO" id="GO:0016705">
    <property type="term" value="F:oxidoreductase activity, acting on paired donors, with incorporation or reduction of molecular oxygen"/>
    <property type="evidence" value="ECO:0007669"/>
    <property type="project" value="InterPro"/>
</dbReference>
<keyword evidence="1" id="KW-0560">Oxidoreductase</keyword>
<dbReference type="InterPro" id="IPR050564">
    <property type="entry name" value="F420-G6PD/mer"/>
</dbReference>
<evidence type="ECO:0000256" key="1">
    <source>
        <dbReference type="ARBA" id="ARBA00023002"/>
    </source>
</evidence>
<protein>
    <submittedName>
        <fullName evidence="3">Flavin-dependent oxidoreductase, luciferase family (Includes alkanesulfonate monooxygenase SsuD and methylene tetrahydromethanopterin reductase)</fullName>
    </submittedName>
</protein>
<sequence length="325" mass="34645">MTSTVRIGALLPTREMAILNDFSIAPLLDFARRAEKLGYDSLWTGDSLVARTRLDPFVVLSAAAAVTERITLGTGALTASLRHPLLGANMVTSLDHASGGDRLVLGLGAGFPMPESEDEFTSVGVPFAGRVGRLDETVRYWKTAWSARTEGAPTVHKGTIWQTEGLDRLAAPATAGGPPLWLAGSDTPRVLARAARLYDGWLPFLPTDTAYAAAWSAIQEQAAAHGRPEGAVTPGLYATVNINPDAAKAKAQLEEYLQGYYGRSLEIMSTFQAYGWGSADDCAEWLAGYIRAGARHIVVRIGSLDPGDQLDQLAEAVLPAVRALV</sequence>
<dbReference type="Gene3D" id="3.20.20.30">
    <property type="entry name" value="Luciferase-like domain"/>
    <property type="match status" value="1"/>
</dbReference>
<evidence type="ECO:0000259" key="2">
    <source>
        <dbReference type="Pfam" id="PF00296"/>
    </source>
</evidence>
<dbReference type="EMBL" id="FMZZ01000008">
    <property type="protein sequence ID" value="SDD18173.1"/>
    <property type="molecule type" value="Genomic_DNA"/>
</dbReference>
<dbReference type="InterPro" id="IPR011251">
    <property type="entry name" value="Luciferase-like_dom"/>
</dbReference>
<feature type="domain" description="Luciferase-like" evidence="2">
    <location>
        <begin position="8"/>
        <end position="296"/>
    </location>
</feature>
<proteinExistence type="predicted"/>
<dbReference type="Pfam" id="PF00296">
    <property type="entry name" value="Bac_luciferase"/>
    <property type="match status" value="1"/>
</dbReference>
<accession>A0A1G6SN00</accession>
<dbReference type="InterPro" id="IPR036661">
    <property type="entry name" value="Luciferase-like_sf"/>
</dbReference>
<dbReference type="Proteomes" id="UP000199501">
    <property type="component" value="Unassembled WGS sequence"/>
</dbReference>
<dbReference type="PANTHER" id="PTHR43244">
    <property type="match status" value="1"/>
</dbReference>
<dbReference type="SUPFAM" id="SSF51679">
    <property type="entry name" value="Bacterial luciferase-like"/>
    <property type="match status" value="1"/>
</dbReference>
<dbReference type="RefSeq" id="WP_091451864.1">
    <property type="nucleotide sequence ID" value="NZ_FMZZ01000008.1"/>
</dbReference>
<reference evidence="4" key="1">
    <citation type="submission" date="2016-10" db="EMBL/GenBank/DDBJ databases">
        <authorList>
            <person name="Varghese N."/>
            <person name="Submissions S."/>
        </authorList>
    </citation>
    <scope>NUCLEOTIDE SEQUENCE [LARGE SCALE GENOMIC DNA]</scope>
    <source>
        <strain evidence="4">IBRC-M 10403</strain>
    </source>
</reference>
<evidence type="ECO:0000313" key="3">
    <source>
        <dbReference type="EMBL" id="SDD18173.1"/>
    </source>
</evidence>
<keyword evidence="4" id="KW-1185">Reference proteome</keyword>
<dbReference type="PANTHER" id="PTHR43244:SF1">
    <property type="entry name" value="5,10-METHYLENETETRAHYDROMETHANOPTERIN REDUCTASE"/>
    <property type="match status" value="1"/>
</dbReference>
<organism evidence="3 4">
    <name type="scientific">Actinokineospora iranica</name>
    <dbReference type="NCBI Taxonomy" id="1271860"/>
    <lineage>
        <taxon>Bacteria</taxon>
        <taxon>Bacillati</taxon>
        <taxon>Actinomycetota</taxon>
        <taxon>Actinomycetes</taxon>
        <taxon>Pseudonocardiales</taxon>
        <taxon>Pseudonocardiaceae</taxon>
        <taxon>Actinokineospora</taxon>
    </lineage>
</organism>
<keyword evidence="3" id="KW-0503">Monooxygenase</keyword>
<dbReference type="GO" id="GO:0004497">
    <property type="term" value="F:monooxygenase activity"/>
    <property type="evidence" value="ECO:0007669"/>
    <property type="project" value="UniProtKB-KW"/>
</dbReference>